<dbReference type="RefSeq" id="WP_289270987.1">
    <property type="nucleotide sequence ID" value="NZ_OX365700.1"/>
</dbReference>
<protein>
    <submittedName>
        <fullName evidence="1">Uncharacterized protein</fullName>
    </submittedName>
</protein>
<evidence type="ECO:0000313" key="1">
    <source>
        <dbReference type="EMBL" id="CAI4033623.1"/>
    </source>
</evidence>
<gene>
    <name evidence="1" type="ORF">DNFV4_04064</name>
</gene>
<dbReference type="Proteomes" id="UP001179121">
    <property type="component" value="Chromosome"/>
</dbReference>
<reference evidence="1" key="1">
    <citation type="submission" date="2022-10" db="EMBL/GenBank/DDBJ databases">
        <authorList>
            <person name="Koch H."/>
        </authorList>
    </citation>
    <scope>NUCLEOTIDE SEQUENCE</scope>
    <source>
        <strain evidence="1">DNF</strain>
    </source>
</reference>
<proteinExistence type="predicted"/>
<dbReference type="InterPro" id="IPR043519">
    <property type="entry name" value="NT_sf"/>
</dbReference>
<organism evidence="1 2">
    <name type="scientific">Nitrospira tepida</name>
    <dbReference type="NCBI Taxonomy" id="2973512"/>
    <lineage>
        <taxon>Bacteria</taxon>
        <taxon>Pseudomonadati</taxon>
        <taxon>Nitrospirota</taxon>
        <taxon>Nitrospiria</taxon>
        <taxon>Nitrospirales</taxon>
        <taxon>Nitrospiraceae</taxon>
        <taxon>Nitrospira</taxon>
    </lineage>
</organism>
<name>A0AA86N2I8_9BACT</name>
<dbReference type="KEGG" id="nti:DNFV4_04064"/>
<dbReference type="AlphaFoldDB" id="A0AA86N2I8"/>
<dbReference type="EMBL" id="OX365700">
    <property type="protein sequence ID" value="CAI4033623.1"/>
    <property type="molecule type" value="Genomic_DNA"/>
</dbReference>
<dbReference type="SUPFAM" id="SSF81301">
    <property type="entry name" value="Nucleotidyltransferase"/>
    <property type="match status" value="1"/>
</dbReference>
<sequence length="116" mass="12583">MFPEALTQAVERLDKAREKRLLQSYALVGGFAASVWGLARATQDIDLAVALGTAEPKALAAHLDAMYQPGGTDDPLRGVFRLVLKCAGQDVPVQLIVLQPKWADVALRGVVVRCQW</sequence>
<keyword evidence="2" id="KW-1185">Reference proteome</keyword>
<accession>A0AA86N2I8</accession>
<evidence type="ECO:0000313" key="2">
    <source>
        <dbReference type="Proteomes" id="UP001179121"/>
    </source>
</evidence>